<reference evidence="4 5" key="1">
    <citation type="submission" date="2019-08" db="EMBL/GenBank/DDBJ databases">
        <title>Seonamhaeicola sediminis sp. nov., isolated from marine sediment.</title>
        <authorList>
            <person name="Cao W.R."/>
        </authorList>
    </citation>
    <scope>NUCLEOTIDE SEQUENCE [LARGE SCALE GENOMIC DNA]</scope>
    <source>
        <strain evidence="4 5">B011</strain>
    </source>
</reference>
<organism evidence="4 5">
    <name type="scientific">Seonamhaeicola marinus</name>
    <dbReference type="NCBI Taxonomy" id="1912246"/>
    <lineage>
        <taxon>Bacteria</taxon>
        <taxon>Pseudomonadati</taxon>
        <taxon>Bacteroidota</taxon>
        <taxon>Flavobacteriia</taxon>
        <taxon>Flavobacteriales</taxon>
        <taxon>Flavobacteriaceae</taxon>
    </lineage>
</organism>
<dbReference type="InterPro" id="IPR010827">
    <property type="entry name" value="BamA/TamA_POTRA"/>
</dbReference>
<dbReference type="Gene3D" id="3.10.20.310">
    <property type="entry name" value="membrane protein fhac"/>
    <property type="match status" value="1"/>
</dbReference>
<comment type="caution">
    <text evidence="4">The sequence shown here is derived from an EMBL/GenBank/DDBJ whole genome shotgun (WGS) entry which is preliminary data.</text>
</comment>
<gene>
    <name evidence="4" type="ORF">FUA24_16025</name>
</gene>
<dbReference type="GO" id="GO:0019867">
    <property type="term" value="C:outer membrane"/>
    <property type="evidence" value="ECO:0007669"/>
    <property type="project" value="InterPro"/>
</dbReference>
<dbReference type="RefSeq" id="WP_148544057.1">
    <property type="nucleotide sequence ID" value="NZ_VSDQ01000679.1"/>
</dbReference>
<dbReference type="InterPro" id="IPR034746">
    <property type="entry name" value="POTRA"/>
</dbReference>
<comment type="subcellular location">
    <subcellularLocation>
        <location evidence="1">Membrane</location>
    </subcellularLocation>
</comment>
<dbReference type="EMBL" id="VSDQ01000679">
    <property type="protein sequence ID" value="TYA74814.1"/>
    <property type="molecule type" value="Genomic_DNA"/>
</dbReference>
<evidence type="ECO:0000313" key="4">
    <source>
        <dbReference type="EMBL" id="TYA74814.1"/>
    </source>
</evidence>
<evidence type="ECO:0000259" key="3">
    <source>
        <dbReference type="PROSITE" id="PS51779"/>
    </source>
</evidence>
<dbReference type="Proteomes" id="UP000323930">
    <property type="component" value="Unassembled WGS sequence"/>
</dbReference>
<sequence>MRRLLQICIFLITGIITAQVNRVSDVKIQGNKRLKASFVKKITAVKQGAELDSLLLDQDMEFLKRLPSVSHAYYNVYKTVSGDYDVIYNVEESFTLIPSPSIYTTNNGEFAFRIGLTEFNLFGRNIGLGAFYQHDIYDSYAINFRAPFLFSRKLGLAFNIQNLTTQEPVFFASGAAQYKYNNKSYELLGLYRFNFNNRLEFGASYFTEDYKFKGENVDNRPELNVHKWLLKSIYEYNNLDYHYQYVSGFRNIFNFQYVTSTNDMLPDFYIWWNDLHYFKRVGEKGNWASRIRMGLSKNDETPFAPFSLDNNVNIRGVGNTIDRGTGSIVINTEYRHTVFDKKNIVLQSNVFIDSGTWRVPGGSLSDFTDSDNIQVFSGLGLRVIHKKIFNAIFRIDYGFGLTKNASKGLVFGIGQYF</sequence>
<dbReference type="PROSITE" id="PS51779">
    <property type="entry name" value="POTRA"/>
    <property type="match status" value="1"/>
</dbReference>
<dbReference type="Pfam" id="PF07244">
    <property type="entry name" value="POTRA"/>
    <property type="match status" value="1"/>
</dbReference>
<evidence type="ECO:0000256" key="1">
    <source>
        <dbReference type="ARBA" id="ARBA00004370"/>
    </source>
</evidence>
<protein>
    <submittedName>
        <fullName evidence="4">Outer membrane protein assembly factor</fullName>
    </submittedName>
</protein>
<dbReference type="Gene3D" id="2.40.160.50">
    <property type="entry name" value="membrane protein fhac: a member of the omp85/tpsb transporter family"/>
    <property type="match status" value="1"/>
</dbReference>
<keyword evidence="5" id="KW-1185">Reference proteome</keyword>
<accession>A0A5D0HTX8</accession>
<name>A0A5D0HTX8_9FLAO</name>
<dbReference type="OrthoDB" id="1490006at2"/>
<feature type="domain" description="POTRA" evidence="3">
    <location>
        <begin position="21"/>
        <end position="93"/>
    </location>
</feature>
<evidence type="ECO:0000256" key="2">
    <source>
        <dbReference type="ARBA" id="ARBA00023136"/>
    </source>
</evidence>
<proteinExistence type="predicted"/>
<dbReference type="AlphaFoldDB" id="A0A5D0HTX8"/>
<evidence type="ECO:0000313" key="5">
    <source>
        <dbReference type="Proteomes" id="UP000323930"/>
    </source>
</evidence>
<keyword evidence="2" id="KW-0472">Membrane</keyword>